<dbReference type="Pfam" id="PF02678">
    <property type="entry name" value="Pirin"/>
    <property type="match status" value="1"/>
</dbReference>
<gene>
    <name evidence="5" type="ORF">D9K81_09315</name>
</gene>
<dbReference type="CDD" id="cd02247">
    <property type="entry name" value="cupin_pirin_C"/>
    <property type="match status" value="1"/>
</dbReference>
<proteinExistence type="inferred from homology"/>
<dbReference type="InterPro" id="IPR003829">
    <property type="entry name" value="Pirin_N_dom"/>
</dbReference>
<dbReference type="InterPro" id="IPR014710">
    <property type="entry name" value="RmlC-like_jellyroll"/>
</dbReference>
<comment type="caution">
    <text evidence="5">The sequence shown here is derived from an EMBL/GenBank/DDBJ whole genome shotgun (WGS) entry which is preliminary data.</text>
</comment>
<dbReference type="InterPro" id="IPR008778">
    <property type="entry name" value="Pirin_C_dom"/>
</dbReference>
<evidence type="ECO:0000259" key="4">
    <source>
        <dbReference type="Pfam" id="PF05726"/>
    </source>
</evidence>
<evidence type="ECO:0000256" key="2">
    <source>
        <dbReference type="RuleBase" id="RU003457"/>
    </source>
</evidence>
<dbReference type="SUPFAM" id="SSF51182">
    <property type="entry name" value="RmlC-like cupins"/>
    <property type="match status" value="1"/>
</dbReference>
<evidence type="ECO:0000259" key="3">
    <source>
        <dbReference type="Pfam" id="PF02678"/>
    </source>
</evidence>
<dbReference type="InterPro" id="IPR012093">
    <property type="entry name" value="Pirin"/>
</dbReference>
<dbReference type="Pfam" id="PF05726">
    <property type="entry name" value="Pirin_C"/>
    <property type="match status" value="1"/>
</dbReference>
<dbReference type="EMBL" id="RCHC01000008">
    <property type="protein sequence ID" value="RLL21876.1"/>
    <property type="molecule type" value="Genomic_DNA"/>
</dbReference>
<evidence type="ECO:0000256" key="1">
    <source>
        <dbReference type="ARBA" id="ARBA00008416"/>
    </source>
</evidence>
<dbReference type="Gene3D" id="2.60.120.10">
    <property type="entry name" value="Jelly Rolls"/>
    <property type="match status" value="2"/>
</dbReference>
<protein>
    <submittedName>
        <fullName evidence="5">Pirin family protein</fullName>
    </submittedName>
</protein>
<dbReference type="Proteomes" id="UP000280271">
    <property type="component" value="Unassembled WGS sequence"/>
</dbReference>
<evidence type="ECO:0000313" key="6">
    <source>
        <dbReference type="Proteomes" id="UP000280271"/>
    </source>
</evidence>
<organism evidence="5 6">
    <name type="scientific">Acinetobacter chengduensis</name>
    <dbReference type="NCBI Taxonomy" id="2420890"/>
    <lineage>
        <taxon>Bacteria</taxon>
        <taxon>Pseudomonadati</taxon>
        <taxon>Pseudomonadota</taxon>
        <taxon>Gammaproteobacteria</taxon>
        <taxon>Moraxellales</taxon>
        <taxon>Moraxellaceae</taxon>
        <taxon>Acinetobacter</taxon>
    </lineage>
</organism>
<evidence type="ECO:0000313" key="5">
    <source>
        <dbReference type="EMBL" id="RLL21876.1"/>
    </source>
</evidence>
<feature type="domain" description="Pirin N-terminal" evidence="3">
    <location>
        <begin position="48"/>
        <end position="129"/>
    </location>
</feature>
<feature type="domain" description="Pirin C-terminal" evidence="4">
    <location>
        <begin position="199"/>
        <end position="299"/>
    </location>
</feature>
<name>A0ABX9TVW1_9GAMM</name>
<comment type="similarity">
    <text evidence="1 2">Belongs to the pirin family.</text>
</comment>
<dbReference type="PANTHER" id="PTHR13903">
    <property type="entry name" value="PIRIN-RELATED"/>
    <property type="match status" value="1"/>
</dbReference>
<dbReference type="InterPro" id="IPR011051">
    <property type="entry name" value="RmlC_Cupin_sf"/>
</dbReference>
<sequence length="334" mass="37761">MSDAVIYALTPITFRLDLKDPFLFTAHHIDHFPKANANLGPATPAQHQEFNMYYGETVPGFPEHPHTGFETITLVEQGIVDHFDSLGNGGRYGAGDVQWLSTGNGVEHCEMFPLLNEDRENPFELFQIWFNSSPEQKQQPADYKMFWREHIPHVNVKDAQGHEADIRVISGQYQGTQAIARPPHSWAATPENKVNIYLITLAPHATLSIPATTATATRFAYFYQGDTLELAETNIQHKHLAELRPDVDIQLQAGETEARILWLEGEPIGAPVAMRGPFVLNTNQELDDAFRRYRATHFGEWPWPSPAPVFAREQVRFASYEGGQRQEFPEQPSS</sequence>
<reference evidence="5 6" key="1">
    <citation type="submission" date="2018-09" db="EMBL/GenBank/DDBJ databases">
        <title>The draft genome of Acinetobacter sp. strains.</title>
        <authorList>
            <person name="Qin J."/>
            <person name="Feng Y."/>
            <person name="Zong Z."/>
        </authorList>
    </citation>
    <scope>NUCLEOTIDE SEQUENCE [LARGE SCALE GENOMIC DNA]</scope>
    <source>
        <strain evidence="5 6">WCHAc060005</strain>
    </source>
</reference>
<accession>A0ABX9TVW1</accession>
<dbReference type="RefSeq" id="WP_120375747.1">
    <property type="nucleotide sequence ID" value="NZ_RCHC01000008.1"/>
</dbReference>
<dbReference type="PANTHER" id="PTHR13903:SF8">
    <property type="entry name" value="PIRIN"/>
    <property type="match status" value="1"/>
</dbReference>
<keyword evidence="6" id="KW-1185">Reference proteome</keyword>